<sequence length="98" mass="10947">MSTNPRTSTFVSVQMKTLDTGLRVSMEALLDCGATGQFLDMKYVREHKLNTRKLPRPIPVYNVDGSLNKSGSIQEEIDVILTFQDHTERATFAVTDLG</sequence>
<accession>A0A0C9UGJ2</accession>
<dbReference type="Gene3D" id="2.40.70.10">
    <property type="entry name" value="Acid Proteases"/>
    <property type="match status" value="1"/>
</dbReference>
<dbReference type="Proteomes" id="UP000054279">
    <property type="component" value="Unassembled WGS sequence"/>
</dbReference>
<evidence type="ECO:0000313" key="2">
    <source>
        <dbReference type="Proteomes" id="UP000054279"/>
    </source>
</evidence>
<feature type="non-terminal residue" evidence="1">
    <location>
        <position position="98"/>
    </location>
</feature>
<dbReference type="EMBL" id="KN837132">
    <property type="protein sequence ID" value="KIJ42183.1"/>
    <property type="molecule type" value="Genomic_DNA"/>
</dbReference>
<name>A0A0C9UGJ2_SPHS4</name>
<keyword evidence="2" id="KW-1185">Reference proteome</keyword>
<dbReference type="OrthoDB" id="3267566at2759"/>
<dbReference type="InterPro" id="IPR021109">
    <property type="entry name" value="Peptidase_aspartic_dom_sf"/>
</dbReference>
<evidence type="ECO:0000313" key="1">
    <source>
        <dbReference type="EMBL" id="KIJ42183.1"/>
    </source>
</evidence>
<evidence type="ECO:0008006" key="3">
    <source>
        <dbReference type="Google" id="ProtNLM"/>
    </source>
</evidence>
<gene>
    <name evidence="1" type="ORF">M422DRAFT_171582</name>
</gene>
<reference evidence="1 2" key="1">
    <citation type="submission" date="2014-06" db="EMBL/GenBank/DDBJ databases">
        <title>Evolutionary Origins and Diversification of the Mycorrhizal Mutualists.</title>
        <authorList>
            <consortium name="DOE Joint Genome Institute"/>
            <consortium name="Mycorrhizal Genomics Consortium"/>
            <person name="Kohler A."/>
            <person name="Kuo A."/>
            <person name="Nagy L.G."/>
            <person name="Floudas D."/>
            <person name="Copeland A."/>
            <person name="Barry K.W."/>
            <person name="Cichocki N."/>
            <person name="Veneault-Fourrey C."/>
            <person name="LaButti K."/>
            <person name="Lindquist E.A."/>
            <person name="Lipzen A."/>
            <person name="Lundell T."/>
            <person name="Morin E."/>
            <person name="Murat C."/>
            <person name="Riley R."/>
            <person name="Ohm R."/>
            <person name="Sun H."/>
            <person name="Tunlid A."/>
            <person name="Henrissat B."/>
            <person name="Grigoriev I.V."/>
            <person name="Hibbett D.S."/>
            <person name="Martin F."/>
        </authorList>
    </citation>
    <scope>NUCLEOTIDE SEQUENCE [LARGE SCALE GENOMIC DNA]</scope>
    <source>
        <strain evidence="1 2">SS14</strain>
    </source>
</reference>
<organism evidence="1 2">
    <name type="scientific">Sphaerobolus stellatus (strain SS14)</name>
    <dbReference type="NCBI Taxonomy" id="990650"/>
    <lineage>
        <taxon>Eukaryota</taxon>
        <taxon>Fungi</taxon>
        <taxon>Dikarya</taxon>
        <taxon>Basidiomycota</taxon>
        <taxon>Agaricomycotina</taxon>
        <taxon>Agaricomycetes</taxon>
        <taxon>Phallomycetidae</taxon>
        <taxon>Geastrales</taxon>
        <taxon>Sphaerobolaceae</taxon>
        <taxon>Sphaerobolus</taxon>
    </lineage>
</organism>
<dbReference type="HOGENOM" id="CLU_000384_32_5_1"/>
<dbReference type="CDD" id="cd00303">
    <property type="entry name" value="retropepsin_like"/>
    <property type="match status" value="1"/>
</dbReference>
<proteinExistence type="predicted"/>
<dbReference type="AlphaFoldDB" id="A0A0C9UGJ2"/>
<protein>
    <recommendedName>
        <fullName evidence="3">Peptidase A2 domain-containing protein</fullName>
    </recommendedName>
</protein>